<evidence type="ECO:0000256" key="1">
    <source>
        <dbReference type="ARBA" id="ARBA00022723"/>
    </source>
</evidence>
<protein>
    <recommendedName>
        <fullName evidence="9">Cytochrome P450</fullName>
    </recommendedName>
</protein>
<organism evidence="7 8">
    <name type="scientific">Chlamydomonas incerta</name>
    <dbReference type="NCBI Taxonomy" id="51695"/>
    <lineage>
        <taxon>Eukaryota</taxon>
        <taxon>Viridiplantae</taxon>
        <taxon>Chlorophyta</taxon>
        <taxon>core chlorophytes</taxon>
        <taxon>Chlorophyceae</taxon>
        <taxon>CS clade</taxon>
        <taxon>Chlamydomonadales</taxon>
        <taxon>Chlamydomonadaceae</taxon>
        <taxon>Chlamydomonas</taxon>
    </lineage>
</organism>
<keyword evidence="4" id="KW-0503">Monooxygenase</keyword>
<dbReference type="GO" id="GO:0020037">
    <property type="term" value="F:heme binding"/>
    <property type="evidence" value="ECO:0007669"/>
    <property type="project" value="InterPro"/>
</dbReference>
<sequence length="548" mass="60050">MLEPELVASGLRGLLADPRIVCTLVVGLVALALWASGIVGNKLHLPGPHITWPFLGDAVELGITSDLSRLMFSRFKKYGNVFRLSMLGHTAFVVSDEVALRGVLSDDGAIATIPFRAFSDLMGEYGTQSVKEIHGPWRKLILAAVSGRGLAELLPGVAGVMARHVAGWAKAGRVELFRAAHGMGLDLSTDVIANVHFESLDRDWFKQQMRTFTAGMWGLPVRLPGSDYSAALAAKERLIAALMPEMRQAHAAMLRRWEAAGRSGAALAGALLDEQERQREAARQAAAAGGQHKAPPPDLSIKEAMLTAYFIGGHTALRDAPMTILNAVVAAADTTRFSLFTFWAMVAQSPRVQDAIFAEQQQVVAAHGPELTPAALAAMPYLEAAFKEAMRLLPSGGGAVRHLTKELRAGNVTLPAGEWVWYHPHLMHCIDPVLWDGDTSVDVPAHMDWRNNLEGAYRPERWLSEETRPKYYYTFGSGMHLCAGVQLVYMEVKLVMAMLVRRFRLRLPVPDMLTRCTRVFPFMQPVPGTDHVELLPREQPLPVPGLDL</sequence>
<dbReference type="PANTHER" id="PTHR24286:SF380">
    <property type="entry name" value="PH DOMAIN-CONTAINING PROTEIN"/>
    <property type="match status" value="1"/>
</dbReference>
<keyword evidence="4" id="KW-0560">Oxidoreductase</keyword>
<evidence type="ECO:0000256" key="2">
    <source>
        <dbReference type="ARBA" id="ARBA00023004"/>
    </source>
</evidence>
<name>A0A835WF01_CHLIN</name>
<accession>A0A835WF01</accession>
<gene>
    <name evidence="7" type="ORF">HXX76_000796</name>
</gene>
<keyword evidence="8" id="KW-1185">Reference proteome</keyword>
<keyword evidence="6" id="KW-0812">Transmembrane</keyword>
<keyword evidence="2 3" id="KW-0408">Iron</keyword>
<evidence type="ECO:0000256" key="4">
    <source>
        <dbReference type="RuleBase" id="RU000461"/>
    </source>
</evidence>
<dbReference type="GO" id="GO:0005506">
    <property type="term" value="F:iron ion binding"/>
    <property type="evidence" value="ECO:0007669"/>
    <property type="project" value="InterPro"/>
</dbReference>
<feature type="transmembrane region" description="Helical" evidence="6">
    <location>
        <begin position="20"/>
        <end position="39"/>
    </location>
</feature>
<keyword evidence="1 3" id="KW-0479">Metal-binding</keyword>
<proteinExistence type="inferred from homology"/>
<evidence type="ECO:0000256" key="6">
    <source>
        <dbReference type="SAM" id="Phobius"/>
    </source>
</evidence>
<evidence type="ECO:0000256" key="5">
    <source>
        <dbReference type="SAM" id="MobiDB-lite"/>
    </source>
</evidence>
<comment type="caution">
    <text evidence="7">The sequence shown here is derived from an EMBL/GenBank/DDBJ whole genome shotgun (WGS) entry which is preliminary data.</text>
</comment>
<dbReference type="Pfam" id="PF00067">
    <property type="entry name" value="p450"/>
    <property type="match status" value="2"/>
</dbReference>
<keyword evidence="3 4" id="KW-0349">Heme</keyword>
<dbReference type="GO" id="GO:0004497">
    <property type="term" value="F:monooxygenase activity"/>
    <property type="evidence" value="ECO:0007669"/>
    <property type="project" value="UniProtKB-KW"/>
</dbReference>
<feature type="region of interest" description="Disordered" evidence="5">
    <location>
        <begin position="278"/>
        <end position="297"/>
    </location>
</feature>
<keyword evidence="6" id="KW-0472">Membrane</keyword>
<dbReference type="GO" id="GO:0016705">
    <property type="term" value="F:oxidoreductase activity, acting on paired donors, with incorporation or reduction of molecular oxygen"/>
    <property type="evidence" value="ECO:0007669"/>
    <property type="project" value="InterPro"/>
</dbReference>
<reference evidence="7" key="1">
    <citation type="journal article" date="2020" name="bioRxiv">
        <title>Comparative genomics of Chlamydomonas.</title>
        <authorList>
            <person name="Craig R.J."/>
            <person name="Hasan A.R."/>
            <person name="Ness R.W."/>
            <person name="Keightley P.D."/>
        </authorList>
    </citation>
    <scope>NUCLEOTIDE SEQUENCE</scope>
    <source>
        <strain evidence="7">SAG 7.73</strain>
    </source>
</reference>
<dbReference type="EMBL" id="JAEHOC010000001">
    <property type="protein sequence ID" value="KAG2446203.1"/>
    <property type="molecule type" value="Genomic_DNA"/>
</dbReference>
<evidence type="ECO:0000313" key="8">
    <source>
        <dbReference type="Proteomes" id="UP000650467"/>
    </source>
</evidence>
<feature type="binding site" description="axial binding residue" evidence="3">
    <location>
        <position position="482"/>
    </location>
    <ligand>
        <name>heme</name>
        <dbReference type="ChEBI" id="CHEBI:30413"/>
    </ligand>
    <ligandPart>
        <name>Fe</name>
        <dbReference type="ChEBI" id="CHEBI:18248"/>
    </ligandPart>
</feature>
<dbReference type="SUPFAM" id="SSF48264">
    <property type="entry name" value="Cytochrome P450"/>
    <property type="match status" value="1"/>
</dbReference>
<dbReference type="PROSITE" id="PS00086">
    <property type="entry name" value="CYTOCHROME_P450"/>
    <property type="match status" value="1"/>
</dbReference>
<dbReference type="GO" id="GO:0016125">
    <property type="term" value="P:sterol metabolic process"/>
    <property type="evidence" value="ECO:0007669"/>
    <property type="project" value="TreeGrafter"/>
</dbReference>
<comment type="cofactor">
    <cofactor evidence="3">
        <name>heme</name>
        <dbReference type="ChEBI" id="CHEBI:30413"/>
    </cofactor>
</comment>
<evidence type="ECO:0000256" key="3">
    <source>
        <dbReference type="PIRSR" id="PIRSR602403-1"/>
    </source>
</evidence>
<dbReference type="Gene3D" id="1.10.630.10">
    <property type="entry name" value="Cytochrome P450"/>
    <property type="match status" value="1"/>
</dbReference>
<dbReference type="AlphaFoldDB" id="A0A835WF01"/>
<dbReference type="Proteomes" id="UP000650467">
    <property type="component" value="Unassembled WGS sequence"/>
</dbReference>
<dbReference type="InterPro" id="IPR001128">
    <property type="entry name" value="Cyt_P450"/>
</dbReference>
<dbReference type="PANTHER" id="PTHR24286">
    <property type="entry name" value="CYTOCHROME P450 26"/>
    <property type="match status" value="1"/>
</dbReference>
<dbReference type="InterPro" id="IPR036396">
    <property type="entry name" value="Cyt_P450_sf"/>
</dbReference>
<keyword evidence="6" id="KW-1133">Transmembrane helix</keyword>
<dbReference type="InterPro" id="IPR002403">
    <property type="entry name" value="Cyt_P450_E_grp-IV"/>
</dbReference>
<evidence type="ECO:0000313" key="7">
    <source>
        <dbReference type="EMBL" id="KAG2446203.1"/>
    </source>
</evidence>
<dbReference type="InterPro" id="IPR017972">
    <property type="entry name" value="Cyt_P450_CS"/>
</dbReference>
<dbReference type="PRINTS" id="PR00465">
    <property type="entry name" value="EP450IV"/>
</dbReference>
<dbReference type="OrthoDB" id="442633at2759"/>
<evidence type="ECO:0008006" key="9">
    <source>
        <dbReference type="Google" id="ProtNLM"/>
    </source>
</evidence>
<comment type="similarity">
    <text evidence="4">Belongs to the cytochrome P450 family.</text>
</comment>